<protein>
    <submittedName>
        <fullName evidence="1">Uncharacterized protein</fullName>
    </submittedName>
</protein>
<accession>A0A3L6MUE6</accession>
<reference evidence="1 2" key="1">
    <citation type="journal article" date="2018" name="Sci. Rep.">
        <title>Characterisation of pathogen-specific regions and novel effector candidates in Fusarium oxysporum f. sp. cepae.</title>
        <authorList>
            <person name="Armitage A.D."/>
            <person name="Taylor A."/>
            <person name="Sobczyk M.K."/>
            <person name="Baxter L."/>
            <person name="Greenfield B.P."/>
            <person name="Bates H.J."/>
            <person name="Wilson F."/>
            <person name="Jackson A.C."/>
            <person name="Ott S."/>
            <person name="Harrison R.J."/>
            <person name="Clarkson J.P."/>
        </authorList>
    </citation>
    <scope>NUCLEOTIDE SEQUENCE [LARGE SCALE GENOMIC DNA]</scope>
    <source>
        <strain evidence="1 2">FoC_Fus2</strain>
    </source>
</reference>
<dbReference type="Proteomes" id="UP000270866">
    <property type="component" value="Unassembled WGS sequence"/>
</dbReference>
<dbReference type="EMBL" id="MRCU01000013">
    <property type="protein sequence ID" value="RKK08557.1"/>
    <property type="molecule type" value="Genomic_DNA"/>
</dbReference>
<sequence>MDWPVEPATLEFPALEQFYHAFGWVNPIILSSWLRNMPKLRYLKLDGLDRSLGIPYIEWRHLFDAIRDHQTVTGQSTSGLEVNVRYIHTSQWVRMSYRGVISHDSNIASERKMLSSDPEGLMDSQYCLEKHFYNELPFKYNYGLRFMLGGWKRV</sequence>
<proteinExistence type="predicted"/>
<organism evidence="1 2">
    <name type="scientific">Fusarium oxysporum f. sp. cepae</name>
    <dbReference type="NCBI Taxonomy" id="396571"/>
    <lineage>
        <taxon>Eukaryota</taxon>
        <taxon>Fungi</taxon>
        <taxon>Dikarya</taxon>
        <taxon>Ascomycota</taxon>
        <taxon>Pezizomycotina</taxon>
        <taxon>Sordariomycetes</taxon>
        <taxon>Hypocreomycetidae</taxon>
        <taxon>Hypocreales</taxon>
        <taxon>Nectriaceae</taxon>
        <taxon>Fusarium</taxon>
        <taxon>Fusarium oxysporum species complex</taxon>
    </lineage>
</organism>
<evidence type="ECO:0000313" key="2">
    <source>
        <dbReference type="Proteomes" id="UP000270866"/>
    </source>
</evidence>
<comment type="caution">
    <text evidence="1">The sequence shown here is derived from an EMBL/GenBank/DDBJ whole genome shotgun (WGS) entry which is preliminary data.</text>
</comment>
<evidence type="ECO:0000313" key="1">
    <source>
        <dbReference type="EMBL" id="RKK08557.1"/>
    </source>
</evidence>
<dbReference type="AlphaFoldDB" id="A0A3L6MUE6"/>
<gene>
    <name evidence="1" type="ORF">BFJ65_g16219</name>
</gene>
<name>A0A3L6MUE6_FUSOX</name>